<reference evidence="2 3" key="1">
    <citation type="submission" date="2020-05" db="EMBL/GenBank/DDBJ databases">
        <title>Genome sequence of Isoptericola sp. JC619 isolated from Chilika lagoon, India.</title>
        <authorList>
            <person name="Kumar D."/>
            <person name="Appam K."/>
            <person name="Gandham S."/>
            <person name="Uppada J."/>
            <person name="Sasikala C."/>
            <person name="Venkata Ramana C."/>
        </authorList>
    </citation>
    <scope>NUCLEOTIDE SEQUENCE [LARGE SCALE GENOMIC DNA]</scope>
    <source>
        <strain evidence="2 3">JC619</strain>
    </source>
</reference>
<sequence>MRSPLRHLQRRAGRQLFEQVSGGSAGRAARERIHTSPGPRWFADDSAIARVHGDASMFVGGVRALLLQSLHPLAMAAVADHSGYRGDPWGRLGRTSTFLAETTFATADDAQRAVDVVRAVHARVAGVAPDGRPYAADDPWLLRWVHVAEVDSFLGAHQRYGRRPLDGAGCDAYLAETATVAERLGADRPPRSRTELRKALDEYRDELAATDASRDVARFLLAEPPLPWTARGPYVLLAAASYGALPRWAQELTPAPWPLRGEPAPVRAGGHLATRAIRWALAGDPPPRRPA</sequence>
<dbReference type="InterPro" id="IPR018713">
    <property type="entry name" value="MPAB/Lcp_cat_dom"/>
</dbReference>
<dbReference type="Pfam" id="PF09995">
    <property type="entry name" value="MPAB_Lcp_cat"/>
    <property type="match status" value="1"/>
</dbReference>
<dbReference type="GO" id="GO:0016491">
    <property type="term" value="F:oxidoreductase activity"/>
    <property type="evidence" value="ECO:0007669"/>
    <property type="project" value="InterPro"/>
</dbReference>
<dbReference type="PANTHER" id="PTHR36151:SF3">
    <property type="entry name" value="ER-BOUND OXYGENASE MPAB_MPAB'_RUBBER OXYGENASE CATALYTIC DOMAIN-CONTAINING PROTEIN"/>
    <property type="match status" value="1"/>
</dbReference>
<evidence type="ECO:0000313" key="3">
    <source>
        <dbReference type="Proteomes" id="UP000557204"/>
    </source>
</evidence>
<dbReference type="Proteomes" id="UP000557204">
    <property type="component" value="Unassembled WGS sequence"/>
</dbReference>
<evidence type="ECO:0000259" key="1">
    <source>
        <dbReference type="Pfam" id="PF09995"/>
    </source>
</evidence>
<name>A0A849K8D8_9MICO</name>
<dbReference type="AlphaFoldDB" id="A0A849K8D8"/>
<feature type="domain" description="ER-bound oxygenase mpaB/mpaB'/Rubber oxygenase catalytic" evidence="1">
    <location>
        <begin position="50"/>
        <end position="271"/>
    </location>
</feature>
<dbReference type="EMBL" id="JABFAJ010000024">
    <property type="protein sequence ID" value="NNU28730.1"/>
    <property type="molecule type" value="Genomic_DNA"/>
</dbReference>
<protein>
    <submittedName>
        <fullName evidence="2">DUF2236 domain-containing protein</fullName>
    </submittedName>
</protein>
<comment type="caution">
    <text evidence="2">The sequence shown here is derived from an EMBL/GenBank/DDBJ whole genome shotgun (WGS) entry which is preliminary data.</text>
</comment>
<proteinExistence type="predicted"/>
<organism evidence="2 3">
    <name type="scientific">Isoptericola sediminis</name>
    <dbReference type="NCBI Taxonomy" id="2733572"/>
    <lineage>
        <taxon>Bacteria</taxon>
        <taxon>Bacillati</taxon>
        <taxon>Actinomycetota</taxon>
        <taxon>Actinomycetes</taxon>
        <taxon>Micrococcales</taxon>
        <taxon>Promicromonosporaceae</taxon>
        <taxon>Isoptericola</taxon>
    </lineage>
</organism>
<keyword evidence="3" id="KW-1185">Reference proteome</keyword>
<dbReference type="RefSeq" id="WP_171248239.1">
    <property type="nucleotide sequence ID" value="NZ_JABFAJ010000024.1"/>
</dbReference>
<dbReference type="PANTHER" id="PTHR36151">
    <property type="entry name" value="BLR2777 PROTEIN"/>
    <property type="match status" value="1"/>
</dbReference>
<accession>A0A849K8D8</accession>
<evidence type="ECO:0000313" key="2">
    <source>
        <dbReference type="EMBL" id="NNU28730.1"/>
    </source>
</evidence>
<gene>
    <name evidence="2" type="ORF">HLI28_14445</name>
</gene>